<evidence type="ECO:0000256" key="1">
    <source>
        <dbReference type="SAM" id="Phobius"/>
    </source>
</evidence>
<evidence type="ECO:0008006" key="4">
    <source>
        <dbReference type="Google" id="ProtNLM"/>
    </source>
</evidence>
<sequence>MNVVTRAFSRVDAGVLRLWDGLDRARLLRLAMWAGPFVAGLVSMALGQDANWDLRNYHWYNPYAFLNDKIGFDLNPGQFQSYFNPTIDLLYYGLASHFPTRVTGFVMGFLHGFNFVLLVLIVRQVLGAGEPAALATTRYRLPLLLGVAGCMGFSFLTQLGNTMGDNLTSLTVLGAIALLLRQWPQLLAGGARAALIAALAGLIIGAGTGLKLTNANYALALCLALLTLRVSLWRRFSTAFVFGLGTLAGIGATAGHWYWLMWTQFGNPLFPQFNNIFKAPLASQIAVADMGWVPKNALEALLWPFIFTFNSRRVIELPMTQIIWPLLYIAFLALIAQRLRRLWLAAPGPAPASGIATAGETPGARLLLVFFALSYLIWLKLFGIYRYMVPLELLAPLVLWLLLHRLCSLPVARAIGAWCIVLSAIAGLPRVDWGHHYNGEKSFTVQVPAFAEPEQSMVFTVHGDPPMSWLVPSFPNRLAFAALGSGFPESPAFAERVAQMVAARRGPLYVMITAPGLPLGPRRGAAALEPETAQRLRRLYDAGQQVLGRYQLGFDEASCVVYDARFGGGASDPYQLCEAARLP</sequence>
<feature type="transmembrane region" description="Helical" evidence="1">
    <location>
        <begin position="366"/>
        <end position="388"/>
    </location>
</feature>
<feature type="transmembrane region" description="Helical" evidence="1">
    <location>
        <begin position="102"/>
        <end position="122"/>
    </location>
</feature>
<feature type="transmembrane region" description="Helical" evidence="1">
    <location>
        <begin position="239"/>
        <end position="259"/>
    </location>
</feature>
<keyword evidence="1" id="KW-0472">Membrane</keyword>
<dbReference type="EMBL" id="VVIW01000001">
    <property type="protein sequence ID" value="NHZ38971.1"/>
    <property type="molecule type" value="Genomic_DNA"/>
</dbReference>
<feature type="transmembrane region" description="Helical" evidence="1">
    <location>
        <begin position="27"/>
        <end position="46"/>
    </location>
</feature>
<keyword evidence="3" id="KW-1185">Reference proteome</keyword>
<name>A0ABX0M481_9BURK</name>
<dbReference type="RefSeq" id="WP_167074196.1">
    <property type="nucleotide sequence ID" value="NZ_VVIW01000001.1"/>
</dbReference>
<evidence type="ECO:0000313" key="2">
    <source>
        <dbReference type="EMBL" id="NHZ38971.1"/>
    </source>
</evidence>
<proteinExistence type="predicted"/>
<feature type="transmembrane region" description="Helical" evidence="1">
    <location>
        <begin position="143"/>
        <end position="160"/>
    </location>
</feature>
<feature type="transmembrane region" description="Helical" evidence="1">
    <location>
        <begin position="408"/>
        <end position="428"/>
    </location>
</feature>
<evidence type="ECO:0000313" key="3">
    <source>
        <dbReference type="Proteomes" id="UP000819052"/>
    </source>
</evidence>
<protein>
    <recommendedName>
        <fullName evidence="4">DUF2029 domain-containing protein</fullName>
    </recommendedName>
</protein>
<feature type="transmembrane region" description="Helical" evidence="1">
    <location>
        <begin position="190"/>
        <end position="209"/>
    </location>
</feature>
<organism evidence="2 3">
    <name type="scientific">Massilia aquatica</name>
    <dbReference type="NCBI Taxonomy" id="2609000"/>
    <lineage>
        <taxon>Bacteria</taxon>
        <taxon>Pseudomonadati</taxon>
        <taxon>Pseudomonadota</taxon>
        <taxon>Betaproteobacteria</taxon>
        <taxon>Burkholderiales</taxon>
        <taxon>Oxalobacteraceae</taxon>
        <taxon>Telluria group</taxon>
        <taxon>Massilia</taxon>
    </lineage>
</organism>
<keyword evidence="1" id="KW-1133">Transmembrane helix</keyword>
<gene>
    <name evidence="2" type="ORF">F1609_02140</name>
</gene>
<feature type="transmembrane region" description="Helical" evidence="1">
    <location>
        <begin position="317"/>
        <end position="336"/>
    </location>
</feature>
<dbReference type="Proteomes" id="UP000819052">
    <property type="component" value="Unassembled WGS sequence"/>
</dbReference>
<comment type="caution">
    <text evidence="2">The sequence shown here is derived from an EMBL/GenBank/DDBJ whole genome shotgun (WGS) entry which is preliminary data.</text>
</comment>
<accession>A0ABX0M481</accession>
<reference evidence="2 3" key="1">
    <citation type="submission" date="2019-09" db="EMBL/GenBank/DDBJ databases">
        <title>Taxonomy of Antarctic Massilia spp.: description of Massilia rubra sp. nov., Massilia aquatica sp. nov., Massilia mucilaginosa sp. nov., Massilia frigida sp. nov. isolated from streams, lakes and regoliths.</title>
        <authorList>
            <person name="Holochova P."/>
            <person name="Sedlacek I."/>
            <person name="Kralova S."/>
            <person name="Maslanova I."/>
            <person name="Busse H.-J."/>
            <person name="Stankova E."/>
            <person name="Vrbovska V."/>
            <person name="Kovarovic V."/>
            <person name="Bartak M."/>
            <person name="Svec P."/>
            <person name="Pantucek R."/>
        </authorList>
    </citation>
    <scope>NUCLEOTIDE SEQUENCE [LARGE SCALE GENOMIC DNA]</scope>
    <source>
        <strain evidence="2 3">CCM 8693</strain>
    </source>
</reference>
<keyword evidence="1" id="KW-0812">Transmembrane</keyword>